<reference evidence="2" key="1">
    <citation type="submission" date="2021-06" db="EMBL/GenBank/DDBJ databases">
        <title>50 bacteria genomes isolated from Dapeng, Shenzhen, China.</title>
        <authorList>
            <person name="Zheng W."/>
            <person name="Yu S."/>
            <person name="Huang Y."/>
        </authorList>
    </citation>
    <scope>NUCLEOTIDE SEQUENCE</scope>
    <source>
        <strain evidence="2">DP4N28-2</strain>
    </source>
</reference>
<dbReference type="EMBL" id="JAHVKP010000001">
    <property type="protein sequence ID" value="MBY6217864.1"/>
    <property type="molecule type" value="Genomic_DNA"/>
</dbReference>
<gene>
    <name evidence="2" type="ORF">KUV31_05855</name>
</gene>
<evidence type="ECO:0000256" key="1">
    <source>
        <dbReference type="SAM" id="MobiDB-lite"/>
    </source>
</evidence>
<feature type="compositionally biased region" description="Polar residues" evidence="1">
    <location>
        <begin position="92"/>
        <end position="105"/>
    </location>
</feature>
<evidence type="ECO:0000313" key="2">
    <source>
        <dbReference type="EMBL" id="MBY6217864.1"/>
    </source>
</evidence>
<protein>
    <submittedName>
        <fullName evidence="2">Uncharacterized protein</fullName>
    </submittedName>
</protein>
<dbReference type="AlphaFoldDB" id="A0A9Q3S0D8"/>
<organism evidence="2 3">
    <name type="scientific">Qipengyuania aquimaris</name>
    <dbReference type="NCBI Taxonomy" id="255984"/>
    <lineage>
        <taxon>Bacteria</taxon>
        <taxon>Pseudomonadati</taxon>
        <taxon>Pseudomonadota</taxon>
        <taxon>Alphaproteobacteria</taxon>
        <taxon>Sphingomonadales</taxon>
        <taxon>Erythrobacteraceae</taxon>
        <taxon>Qipengyuania</taxon>
    </lineage>
</organism>
<comment type="caution">
    <text evidence="2">The sequence shown here is derived from an EMBL/GenBank/DDBJ whole genome shotgun (WGS) entry which is preliminary data.</text>
</comment>
<proteinExistence type="predicted"/>
<accession>A0A9Q3S0D8</accession>
<name>A0A9Q3S0D8_9SPHN</name>
<dbReference type="RefSeq" id="WP_222404858.1">
    <property type="nucleotide sequence ID" value="NZ_JAHVKP010000001.1"/>
</dbReference>
<sequence>MPSLAAFIAPIALILPFGGLGLSVTGEPTEEPVVQQSRPSDRNVSALPLSADAPAWSPILDGIAPRTSQQVRIERRVILRISPARAPGPARQNLTAEATRAQQPPAQLVERKAGKCLDSARIRGVSDRGDHLLMLMRDRSMMVARLEKGCSPRDFYRGFYVERSDDGKLCVKRDRIMSRSGAKCQIDRFSELVAERPE</sequence>
<dbReference type="Proteomes" id="UP000824927">
    <property type="component" value="Unassembled WGS sequence"/>
</dbReference>
<feature type="region of interest" description="Disordered" evidence="1">
    <location>
        <begin position="87"/>
        <end position="108"/>
    </location>
</feature>
<evidence type="ECO:0000313" key="3">
    <source>
        <dbReference type="Proteomes" id="UP000824927"/>
    </source>
</evidence>